<dbReference type="PROSITE" id="PS51257">
    <property type="entry name" value="PROKAR_LIPOPROTEIN"/>
    <property type="match status" value="1"/>
</dbReference>
<dbReference type="Gene3D" id="3.40.50.1820">
    <property type="entry name" value="alpha/beta hydrolase"/>
    <property type="match status" value="1"/>
</dbReference>
<proteinExistence type="predicted"/>
<dbReference type="EMBL" id="JAMQBK010000062">
    <property type="protein sequence ID" value="MCM2373513.1"/>
    <property type="molecule type" value="Genomic_DNA"/>
</dbReference>
<name>A0ABT0U963_9BACT</name>
<evidence type="ECO:0000313" key="1">
    <source>
        <dbReference type="EMBL" id="MCM2373513.1"/>
    </source>
</evidence>
<reference evidence="1 2" key="1">
    <citation type="journal article" date="2022" name="Syst. Appl. Microbiol.">
        <title>Rhodopirellula aestuarii sp. nov., a novel member of the genus Rhodopirellula isolated from brackish sediments collected in the Tagus River estuary, Portugal.</title>
        <authorList>
            <person name="Vitorino I.R."/>
            <person name="Klimek D."/>
            <person name="Calusinska M."/>
            <person name="Lobo-da-Cunha A."/>
            <person name="Vasconcelos V."/>
            <person name="Lage O.M."/>
        </authorList>
    </citation>
    <scope>NUCLEOTIDE SEQUENCE [LARGE SCALE GENOMIC DNA]</scope>
    <source>
        <strain evidence="1 2">ICT_H3.1</strain>
    </source>
</reference>
<sequence length="332" mass="35830">MIPKALRRICVPLSIAVLTTGCFLGGCEAIGQTESDTVAKNLNVPMPTIGGAQLWTDLENRSGYRVQRNAVSGHCRVLDPRNIRRGWGSETDALLLLDELCPEPSAPAAKPMVILLHGLMRTDSSMKSLEKALRDDGYDQVIRFGYASTRSGLADSAAALRRVLEGQHSEMEFCFVGHSMGNIVTRHLIGDLQRDGDPKQILPRCRSMVMLGPPNHGATIARRLAATGLFGLVAGPGAMELGTGWEDVEAKLATPPFPFAIVAGKVEPGRLRNPLVEGDSDFVVSLEEAKLAGAESIHEVPVLHSFLMNDEACQKWTTTFLDEHLGGQVAAE</sequence>
<comment type="caution">
    <text evidence="1">The sequence shown here is derived from an EMBL/GenBank/DDBJ whole genome shotgun (WGS) entry which is preliminary data.</text>
</comment>
<gene>
    <name evidence="1" type="ORF">NB063_23120</name>
</gene>
<dbReference type="PANTHER" id="PTHR37946">
    <property type="entry name" value="SLL1969 PROTEIN"/>
    <property type="match status" value="1"/>
</dbReference>
<dbReference type="RefSeq" id="WP_250931269.1">
    <property type="nucleotide sequence ID" value="NZ_JAMQBK010000062.1"/>
</dbReference>
<dbReference type="Proteomes" id="UP001202961">
    <property type="component" value="Unassembled WGS sequence"/>
</dbReference>
<evidence type="ECO:0000313" key="2">
    <source>
        <dbReference type="Proteomes" id="UP001202961"/>
    </source>
</evidence>
<dbReference type="SUPFAM" id="SSF53474">
    <property type="entry name" value="alpha/beta-Hydrolases"/>
    <property type="match status" value="1"/>
</dbReference>
<keyword evidence="2" id="KW-1185">Reference proteome</keyword>
<dbReference type="InterPro" id="IPR029058">
    <property type="entry name" value="AB_hydrolase_fold"/>
</dbReference>
<accession>A0ABT0U963</accession>
<dbReference type="PANTHER" id="PTHR37946:SF1">
    <property type="entry name" value="SLL1969 PROTEIN"/>
    <property type="match status" value="1"/>
</dbReference>
<organism evidence="1 2">
    <name type="scientific">Aporhodopirellula aestuarii</name>
    <dbReference type="NCBI Taxonomy" id="2950107"/>
    <lineage>
        <taxon>Bacteria</taxon>
        <taxon>Pseudomonadati</taxon>
        <taxon>Planctomycetota</taxon>
        <taxon>Planctomycetia</taxon>
        <taxon>Pirellulales</taxon>
        <taxon>Pirellulaceae</taxon>
        <taxon>Aporhodopirellula</taxon>
    </lineage>
</organism>
<protein>
    <submittedName>
        <fullName evidence="1">Lipase</fullName>
    </submittedName>
</protein>